<evidence type="ECO:0000256" key="1">
    <source>
        <dbReference type="ARBA" id="ARBA00004141"/>
    </source>
</evidence>
<feature type="transmembrane region" description="Helical" evidence="11">
    <location>
        <begin position="60"/>
        <end position="80"/>
    </location>
</feature>
<keyword evidence="9" id="KW-0175">Coiled coil</keyword>
<evidence type="ECO:0000256" key="4">
    <source>
        <dbReference type="ARBA" id="ARBA00023040"/>
    </source>
</evidence>
<evidence type="ECO:0000256" key="5">
    <source>
        <dbReference type="ARBA" id="ARBA00023136"/>
    </source>
</evidence>
<feature type="transmembrane region" description="Helical" evidence="11">
    <location>
        <begin position="156"/>
        <end position="178"/>
    </location>
</feature>
<dbReference type="PROSITE" id="PS50259">
    <property type="entry name" value="G_PROTEIN_RECEP_F3_4"/>
    <property type="match status" value="1"/>
</dbReference>
<evidence type="ECO:0000313" key="14">
    <source>
        <dbReference type="Proteomes" id="UP000288716"/>
    </source>
</evidence>
<dbReference type="PROSITE" id="PS51257">
    <property type="entry name" value="PROKAR_LIPOPROTEIN"/>
    <property type="match status" value="1"/>
</dbReference>
<feature type="transmembrane region" description="Helical" evidence="11">
    <location>
        <begin position="100"/>
        <end position="120"/>
    </location>
</feature>
<protein>
    <submittedName>
        <fullName evidence="13">Gamma-aminobutyric acid type B receptor subunit 1-like protein</fullName>
    </submittedName>
</protein>
<feature type="domain" description="G-protein coupled receptors family 3 profile" evidence="12">
    <location>
        <begin position="51"/>
        <end position="262"/>
    </location>
</feature>
<dbReference type="PANTHER" id="PTHR10519">
    <property type="entry name" value="GABA-B RECEPTOR"/>
    <property type="match status" value="1"/>
</dbReference>
<dbReference type="Proteomes" id="UP000288716">
    <property type="component" value="Unassembled WGS sequence"/>
</dbReference>
<evidence type="ECO:0000256" key="2">
    <source>
        <dbReference type="ARBA" id="ARBA00022692"/>
    </source>
</evidence>
<comment type="caution">
    <text evidence="13">The sequence shown here is derived from an EMBL/GenBank/DDBJ whole genome shotgun (WGS) entry which is preliminary data.</text>
</comment>
<keyword evidence="6 13" id="KW-0675">Receptor</keyword>
<dbReference type="VEuPathDB" id="VectorBase:LDEU005425"/>
<keyword evidence="14" id="KW-1185">Reference proteome</keyword>
<keyword evidence="4" id="KW-0297">G-protein coupled receptor</keyword>
<evidence type="ECO:0000256" key="9">
    <source>
        <dbReference type="SAM" id="Coils"/>
    </source>
</evidence>
<dbReference type="OrthoDB" id="2150267at2759"/>
<feature type="transmembrane region" description="Helical" evidence="11">
    <location>
        <begin position="235"/>
        <end position="253"/>
    </location>
</feature>
<accession>A0A443SGF8</accession>
<evidence type="ECO:0000256" key="7">
    <source>
        <dbReference type="ARBA" id="ARBA00023180"/>
    </source>
</evidence>
<dbReference type="Pfam" id="PF00003">
    <property type="entry name" value="7tm_3"/>
    <property type="match status" value="1"/>
</dbReference>
<proteinExistence type="predicted"/>
<feature type="transmembrane region" description="Helical" evidence="11">
    <location>
        <begin position="21"/>
        <end position="40"/>
    </location>
</feature>
<dbReference type="GO" id="GO:0038039">
    <property type="term" value="C:G protein-coupled receptor heterodimeric complex"/>
    <property type="evidence" value="ECO:0007669"/>
    <property type="project" value="TreeGrafter"/>
</dbReference>
<dbReference type="PANTHER" id="PTHR10519:SF77">
    <property type="entry name" value="GAMMA-AMINOBUTYRIC ACID TYPE B RECEPTOR SUBUNIT 1"/>
    <property type="match status" value="1"/>
</dbReference>
<dbReference type="PRINTS" id="PR01176">
    <property type="entry name" value="GABABRECEPTR"/>
</dbReference>
<dbReference type="GO" id="GO:0007214">
    <property type="term" value="P:gamma-aminobutyric acid signaling pathway"/>
    <property type="evidence" value="ECO:0007669"/>
    <property type="project" value="TreeGrafter"/>
</dbReference>
<keyword evidence="7" id="KW-0325">Glycoprotein</keyword>
<sequence>MCFNYKFRNFRYIQMSHPVSNNIMLVGCIFCLSSIVLFGLDGKKVPEYSFTLMCHARAFVLSFGFSLAFGAMFTKIWFSYRLSTQMEQSAKHRKIKDIQVYLMITSFCLIDAIILLFWYVQSPMTRRVERFDHISSDIADEDIEIEPQLEHCDANLIWYGIVYCYKGLILIFGLFLSYETRSIKVKQMNDSRLVGMSIYNVVVRTSVTNRRRILCMITGPVSLVISNQTDAHFAFIAFTIIFCCFISMALIFTPKVVELVRKRSAHLAFGGSHMNGTFHDTLTSQEQEERFQRLTLESEELSSKITEKDAQIEEIKREIEKLSKERRNKENLQKRKAVRIQEPEEPKHIDVIHIDAVSDSGYVSNRNSRPSDFEFSESYL</sequence>
<comment type="subcellular location">
    <subcellularLocation>
        <location evidence="1">Membrane</location>
        <topology evidence="1">Multi-pass membrane protein</topology>
    </subcellularLocation>
</comment>
<evidence type="ECO:0000256" key="6">
    <source>
        <dbReference type="ARBA" id="ARBA00023170"/>
    </source>
</evidence>
<feature type="region of interest" description="Disordered" evidence="10">
    <location>
        <begin position="360"/>
        <end position="380"/>
    </location>
</feature>
<keyword evidence="2 11" id="KW-0812">Transmembrane</keyword>
<name>A0A443SGF8_9ACAR</name>
<evidence type="ECO:0000259" key="12">
    <source>
        <dbReference type="PROSITE" id="PS50259"/>
    </source>
</evidence>
<dbReference type="AlphaFoldDB" id="A0A443SGF8"/>
<keyword evidence="5 11" id="KW-0472">Membrane</keyword>
<evidence type="ECO:0000256" key="11">
    <source>
        <dbReference type="SAM" id="Phobius"/>
    </source>
</evidence>
<feature type="non-terminal residue" evidence="13">
    <location>
        <position position="380"/>
    </location>
</feature>
<feature type="compositionally biased region" description="Polar residues" evidence="10">
    <location>
        <begin position="361"/>
        <end position="370"/>
    </location>
</feature>
<keyword evidence="8" id="KW-0807">Transducer</keyword>
<evidence type="ECO:0000313" key="13">
    <source>
        <dbReference type="EMBL" id="RWS26614.1"/>
    </source>
</evidence>
<dbReference type="GO" id="GO:0004965">
    <property type="term" value="F:G protein-coupled GABA receptor activity"/>
    <property type="evidence" value="ECO:0007669"/>
    <property type="project" value="InterPro"/>
</dbReference>
<evidence type="ECO:0000256" key="10">
    <source>
        <dbReference type="SAM" id="MobiDB-lite"/>
    </source>
</evidence>
<dbReference type="EMBL" id="NCKV01002610">
    <property type="protein sequence ID" value="RWS26614.1"/>
    <property type="molecule type" value="Genomic_DNA"/>
</dbReference>
<evidence type="ECO:0000256" key="8">
    <source>
        <dbReference type="ARBA" id="ARBA00023224"/>
    </source>
</evidence>
<dbReference type="STRING" id="299467.A0A443SGF8"/>
<reference evidence="13 14" key="1">
    <citation type="journal article" date="2018" name="Gigascience">
        <title>Genomes of trombidid mites reveal novel predicted allergens and laterally-transferred genes associated with secondary metabolism.</title>
        <authorList>
            <person name="Dong X."/>
            <person name="Chaisiri K."/>
            <person name="Xia D."/>
            <person name="Armstrong S.D."/>
            <person name="Fang Y."/>
            <person name="Donnelly M.J."/>
            <person name="Kadowaki T."/>
            <person name="McGarry J.W."/>
            <person name="Darby A.C."/>
            <person name="Makepeace B.L."/>
        </authorList>
    </citation>
    <scope>NUCLEOTIDE SEQUENCE [LARGE SCALE GENOMIC DNA]</scope>
    <source>
        <strain evidence="13">UoL-UT</strain>
    </source>
</reference>
<organism evidence="13 14">
    <name type="scientific">Leptotrombidium deliense</name>
    <dbReference type="NCBI Taxonomy" id="299467"/>
    <lineage>
        <taxon>Eukaryota</taxon>
        <taxon>Metazoa</taxon>
        <taxon>Ecdysozoa</taxon>
        <taxon>Arthropoda</taxon>
        <taxon>Chelicerata</taxon>
        <taxon>Arachnida</taxon>
        <taxon>Acari</taxon>
        <taxon>Acariformes</taxon>
        <taxon>Trombidiformes</taxon>
        <taxon>Prostigmata</taxon>
        <taxon>Anystina</taxon>
        <taxon>Parasitengona</taxon>
        <taxon>Trombiculoidea</taxon>
        <taxon>Trombiculidae</taxon>
        <taxon>Leptotrombidium</taxon>
    </lineage>
</organism>
<feature type="coiled-coil region" evidence="9">
    <location>
        <begin position="284"/>
        <end position="335"/>
    </location>
</feature>
<dbReference type="InterPro" id="IPR002455">
    <property type="entry name" value="GPCR3_GABA-B"/>
</dbReference>
<gene>
    <name evidence="13" type="ORF">B4U80_05113</name>
</gene>
<dbReference type="InterPro" id="IPR017978">
    <property type="entry name" value="GPCR_3_C"/>
</dbReference>
<dbReference type="PRINTS" id="PR01177">
    <property type="entry name" value="GABAB1RECPTR"/>
</dbReference>
<keyword evidence="3 11" id="KW-1133">Transmembrane helix</keyword>
<evidence type="ECO:0000256" key="3">
    <source>
        <dbReference type="ARBA" id="ARBA00022989"/>
    </source>
</evidence>